<proteinExistence type="predicted"/>
<organism evidence="1 2">
    <name type="scientific">Pholiota conissans</name>
    <dbReference type="NCBI Taxonomy" id="109636"/>
    <lineage>
        <taxon>Eukaryota</taxon>
        <taxon>Fungi</taxon>
        <taxon>Dikarya</taxon>
        <taxon>Basidiomycota</taxon>
        <taxon>Agaricomycotina</taxon>
        <taxon>Agaricomycetes</taxon>
        <taxon>Agaricomycetidae</taxon>
        <taxon>Agaricales</taxon>
        <taxon>Agaricineae</taxon>
        <taxon>Strophariaceae</taxon>
        <taxon>Pholiota</taxon>
    </lineage>
</organism>
<evidence type="ECO:0000313" key="2">
    <source>
        <dbReference type="Proteomes" id="UP000807469"/>
    </source>
</evidence>
<reference evidence="1" key="1">
    <citation type="submission" date="2020-11" db="EMBL/GenBank/DDBJ databases">
        <authorList>
            <consortium name="DOE Joint Genome Institute"/>
            <person name="Ahrendt S."/>
            <person name="Riley R."/>
            <person name="Andreopoulos W."/>
            <person name="Labutti K."/>
            <person name="Pangilinan J."/>
            <person name="Ruiz-Duenas F.J."/>
            <person name="Barrasa J.M."/>
            <person name="Sanchez-Garcia M."/>
            <person name="Camarero S."/>
            <person name="Miyauchi S."/>
            <person name="Serrano A."/>
            <person name="Linde D."/>
            <person name="Babiker R."/>
            <person name="Drula E."/>
            <person name="Ayuso-Fernandez I."/>
            <person name="Pacheco R."/>
            <person name="Padilla G."/>
            <person name="Ferreira P."/>
            <person name="Barriuso J."/>
            <person name="Kellner H."/>
            <person name="Castanera R."/>
            <person name="Alfaro M."/>
            <person name="Ramirez L."/>
            <person name="Pisabarro A.G."/>
            <person name="Kuo A."/>
            <person name="Tritt A."/>
            <person name="Lipzen A."/>
            <person name="He G."/>
            <person name="Yan M."/>
            <person name="Ng V."/>
            <person name="Cullen D."/>
            <person name="Martin F."/>
            <person name="Rosso M.-N."/>
            <person name="Henrissat B."/>
            <person name="Hibbett D."/>
            <person name="Martinez A.T."/>
            <person name="Grigoriev I.V."/>
        </authorList>
    </citation>
    <scope>NUCLEOTIDE SEQUENCE</scope>
    <source>
        <strain evidence="1">CIRM-BRFM 674</strain>
    </source>
</reference>
<dbReference type="Proteomes" id="UP000807469">
    <property type="component" value="Unassembled WGS sequence"/>
</dbReference>
<dbReference type="SUPFAM" id="SSF52047">
    <property type="entry name" value="RNI-like"/>
    <property type="match status" value="1"/>
</dbReference>
<name>A0A9P5YNF2_9AGAR</name>
<sequence>MPELSRPNFLSLSLISEIPYDIVQEIFVHCVQKYHIQDHMYPIPMPIVLSHICSFWRFVALTTPKLWSHLYYTLEVDVTPTKTNSTSSALTSAYYRQSQIEYLLWWDKNRGSIPPFIRYISVYNVDRTSPKYLHSKSIWVDGDSEAVKSVLKYLTSAQHLDAGRGFWDEIRRRIDGGDQLLFPNLHTQRQDNVESQFVPDQELVGSVAAANDVIPSLRHLSLHYGETHTMLFPHDFSFSSHWSALTHISFFDIQVALSFWPSFIRCVPNLQWAYIFSGGHVREEGVVNREPFEYTQVHLETLWLIFHHRVLSPRSLFARLHLPALQELTLDFDYTPWNDPDDGISELYSILQSTPNITTLGLTDNFLDLKNPEYYPSESESIHPIWDYTPHLVHLRWEVFIFEDRGGLEESMEELFDLFIDNTIDAEWLQLDNPGCPIRKVTYIDSDSDLISSPKFTTCKVFQVFEDMPSIELQIASRPAIYYDYNISEEWGLNLL</sequence>
<dbReference type="AlphaFoldDB" id="A0A9P5YNF2"/>
<protein>
    <recommendedName>
        <fullName evidence="3">F-box domain-containing protein</fullName>
    </recommendedName>
</protein>
<dbReference type="OrthoDB" id="3365698at2759"/>
<keyword evidence="2" id="KW-1185">Reference proteome</keyword>
<gene>
    <name evidence="1" type="ORF">BDN70DRAFT_901044</name>
</gene>
<comment type="caution">
    <text evidence="1">The sequence shown here is derived from an EMBL/GenBank/DDBJ whole genome shotgun (WGS) entry which is preliminary data.</text>
</comment>
<evidence type="ECO:0000313" key="1">
    <source>
        <dbReference type="EMBL" id="KAF9471810.1"/>
    </source>
</evidence>
<accession>A0A9P5YNF2</accession>
<evidence type="ECO:0008006" key="3">
    <source>
        <dbReference type="Google" id="ProtNLM"/>
    </source>
</evidence>
<dbReference type="EMBL" id="MU155619">
    <property type="protein sequence ID" value="KAF9471810.1"/>
    <property type="molecule type" value="Genomic_DNA"/>
</dbReference>